<evidence type="ECO:0000256" key="6">
    <source>
        <dbReference type="ARBA" id="ARBA00022741"/>
    </source>
</evidence>
<dbReference type="InterPro" id="IPR016024">
    <property type="entry name" value="ARM-type_fold"/>
</dbReference>
<dbReference type="InterPro" id="IPR015688">
    <property type="entry name" value="eEF3_ABC2_chromodomain-like"/>
</dbReference>
<keyword evidence="8" id="KW-0378">Hydrolase</keyword>
<dbReference type="SUPFAM" id="SSF48371">
    <property type="entry name" value="ARM repeat"/>
    <property type="match status" value="1"/>
</dbReference>
<feature type="domain" description="ABC transporter" evidence="17">
    <location>
        <begin position="531"/>
        <end position="754"/>
    </location>
</feature>
<organism evidence="18 19">
    <name type="scientific">Astrephomene gubernaculifera</name>
    <dbReference type="NCBI Taxonomy" id="47775"/>
    <lineage>
        <taxon>Eukaryota</taxon>
        <taxon>Viridiplantae</taxon>
        <taxon>Chlorophyta</taxon>
        <taxon>core chlorophytes</taxon>
        <taxon>Chlorophyceae</taxon>
        <taxon>CS clade</taxon>
        <taxon>Chlamydomonadales</taxon>
        <taxon>Astrephomenaceae</taxon>
        <taxon>Astrephomene</taxon>
    </lineage>
</organism>
<keyword evidence="5" id="KW-0677">Repeat</keyword>
<dbReference type="Pfam" id="PF24984">
    <property type="entry name" value="HEAT_EF3_GNC1"/>
    <property type="match status" value="1"/>
</dbReference>
<keyword evidence="15" id="KW-0175">Coiled coil</keyword>
<evidence type="ECO:0000256" key="13">
    <source>
        <dbReference type="ARBA" id="ARBA00050030"/>
    </source>
</evidence>
<dbReference type="SMART" id="SM01349">
    <property type="entry name" value="TOG"/>
    <property type="match status" value="1"/>
</dbReference>
<dbReference type="InterPro" id="IPR047038">
    <property type="entry name" value="eEF3_chromodomain-like_sf"/>
</dbReference>
<dbReference type="GO" id="GO:0003746">
    <property type="term" value="F:translation elongation factor activity"/>
    <property type="evidence" value="ECO:0007669"/>
    <property type="project" value="UniProtKB-KW"/>
</dbReference>
<evidence type="ECO:0000256" key="8">
    <source>
        <dbReference type="ARBA" id="ARBA00022801"/>
    </source>
</evidence>
<keyword evidence="6" id="KW-0547">Nucleotide-binding</keyword>
<comment type="subcellular location">
    <subcellularLocation>
        <location evidence="1">Cytoplasm</location>
    </subcellularLocation>
</comment>
<dbReference type="Gene3D" id="2.40.50.990">
    <property type="match status" value="1"/>
</dbReference>
<evidence type="ECO:0000256" key="10">
    <source>
        <dbReference type="ARBA" id="ARBA00022884"/>
    </source>
</evidence>
<evidence type="ECO:0000256" key="12">
    <source>
        <dbReference type="ARBA" id="ARBA00049360"/>
    </source>
</evidence>
<dbReference type="GO" id="GO:0005737">
    <property type="term" value="C:cytoplasm"/>
    <property type="evidence" value="ECO:0007669"/>
    <property type="project" value="UniProtKB-SubCell"/>
</dbReference>
<reference evidence="18 19" key="1">
    <citation type="journal article" date="2021" name="Sci. Rep.">
        <title>Genome sequencing of the multicellular alga Astrephomene provides insights into convergent evolution of germ-soma differentiation.</title>
        <authorList>
            <person name="Yamashita S."/>
            <person name="Yamamoto K."/>
            <person name="Matsuzaki R."/>
            <person name="Suzuki S."/>
            <person name="Yamaguchi H."/>
            <person name="Hirooka S."/>
            <person name="Minakuchi Y."/>
            <person name="Miyagishima S."/>
            <person name="Kawachi M."/>
            <person name="Toyoda A."/>
            <person name="Nozaki H."/>
        </authorList>
    </citation>
    <scope>NUCLEOTIDE SEQUENCE [LARGE SCALE GENOMIC DNA]</scope>
    <source>
        <strain evidence="18 19">NIES-4017</strain>
    </source>
</reference>
<dbReference type="Pfam" id="PF00005">
    <property type="entry name" value="ABC_tran"/>
    <property type="match status" value="2"/>
</dbReference>
<dbReference type="EMBL" id="BMAR01000003">
    <property type="protein sequence ID" value="GFR42452.1"/>
    <property type="molecule type" value="Genomic_DNA"/>
</dbReference>
<dbReference type="PROSITE" id="PS50893">
    <property type="entry name" value="ABC_TRANSPORTER_2"/>
    <property type="match status" value="2"/>
</dbReference>
<dbReference type="GO" id="GO:0016887">
    <property type="term" value="F:ATP hydrolysis activity"/>
    <property type="evidence" value="ECO:0007669"/>
    <property type="project" value="InterPro"/>
</dbReference>
<dbReference type="GO" id="GO:0003723">
    <property type="term" value="F:RNA binding"/>
    <property type="evidence" value="ECO:0007669"/>
    <property type="project" value="UniProtKB-KW"/>
</dbReference>
<evidence type="ECO:0000256" key="3">
    <source>
        <dbReference type="ARBA" id="ARBA00011054"/>
    </source>
</evidence>
<dbReference type="SUPFAM" id="SSF52540">
    <property type="entry name" value="P-loop containing nucleoside triphosphate hydrolases"/>
    <property type="match status" value="2"/>
</dbReference>
<dbReference type="Proteomes" id="UP001054857">
    <property type="component" value="Unassembled WGS sequence"/>
</dbReference>
<dbReference type="Gene3D" id="1.20.1390.20">
    <property type="match status" value="1"/>
</dbReference>
<accession>A0AAD3DKJ2</accession>
<dbReference type="AlphaFoldDB" id="A0AAD3DKJ2"/>
<feature type="domain" description="Chromo" evidence="16">
    <location>
        <begin position="909"/>
        <end position="941"/>
    </location>
</feature>
<evidence type="ECO:0000256" key="15">
    <source>
        <dbReference type="SAM" id="Coils"/>
    </source>
</evidence>
<dbReference type="InterPro" id="IPR034085">
    <property type="entry name" value="TOG"/>
</dbReference>
<comment type="catalytic activity">
    <reaction evidence="12">
        <text>ATP + H2O = ADP + phosphate + H(+)</text>
        <dbReference type="Rhea" id="RHEA:13065"/>
        <dbReference type="ChEBI" id="CHEBI:15377"/>
        <dbReference type="ChEBI" id="CHEBI:15378"/>
        <dbReference type="ChEBI" id="CHEBI:30616"/>
        <dbReference type="ChEBI" id="CHEBI:43474"/>
        <dbReference type="ChEBI" id="CHEBI:456216"/>
    </reaction>
</comment>
<feature type="coiled-coil region" evidence="15">
    <location>
        <begin position="413"/>
        <end position="441"/>
    </location>
</feature>
<name>A0AAD3DKJ2_9CHLO</name>
<evidence type="ECO:0000313" key="19">
    <source>
        <dbReference type="Proteomes" id="UP001054857"/>
    </source>
</evidence>
<keyword evidence="4" id="KW-0963">Cytoplasm</keyword>
<sequence>MFNPNAPAFQPPGMGLRPMGGGGFGGGFNSAETAAIEDMLERLSLAVKEEAASAAAKPAPKPAVMSAAAAAPKPAMAGGIKIIKASGPAPAAAPSPAGIWGASTASRSGAKGGAGVSRDKAAEEIGEYVKARGITSLKSSGLQRRLEIMAEDQNNATAREAAMLAFAALCDCVGSSVEPFVAPVLSVFLERLADKATSVRGAADTACQSFARLLHPEAVPRSLPAILAATSPSRKWQCKEGAFKMIATLCETAPDAVQAALPDIVPVVSDGMVDARDEVKEAAVAAAESSFALAGNRDIAPCIPSFLSCIRKPKETADAILKLSGTTFVQAVEAPALAVMCPLLIKGLKEETAIKRKAANIISNMSKLVTNPADADTFLPKLMPRLEAAANETPDPECRSVCASAAATVRRVADAAAASREAEAEERKQLKEAEVESMLREVLKANGADPAEDDLLATAVAYCASIATNLVNKRSTDAIMWQDKIVEPYLLTFLPGGEATAASVATAWSSRCEAASHVVVDLGLSDDEDGMVLCNCEFSLAYGGGGKILLNNARLRLKRGRRYGLCGHNGVGKTTLMRAINNEKVEGFPPKEEVCSVYLESDIDPALVELSIVDFVFNDPTLRVKAQPPSMEEVVAMLTNVGFDEAKQKNQVGSLSGGWKMKLALARAMLMKPDILLLDEPTNHLDVVNVAWLEDYLTKVIPHVTCLIVSHDSSFLDTVCTDIIHYETRKLKYYHGNLSEFVKVKPEAKSYYTLAAATLRFNFPKPSFLDGVTSGEKPILSMKKVTFTYPGCPKPQLVQVTCACRMSSRVAILGPNGAGKSTLIKLMTGELKPDVGTVSKHVNVRVAYVSQHALHHLEDHLDLTPNQYIRKRYLKGEDREEEHKVTRVLTPEEEEAIKKQIWVIDGQNRVLEKLLGRRKKKKSFEYEIKWVGLSSIEFNRWTMREVLVERGFEKLCREMDDKINAEKGESAARPLTLASIEQYLQDFGLEPEFGTHSAIRGLSGGQKVKLVLAAALWHCPHLLVLDEPTNYLDRDSLGALAQAIREFGGGVVMISHHNEFVGALSNEVWQLQDGKLTCHAKSAGAEDNGTA</sequence>
<proteinExistence type="inferred from homology"/>
<feature type="domain" description="ABC transporter" evidence="17">
    <location>
        <begin position="780"/>
        <end position="1091"/>
    </location>
</feature>
<evidence type="ECO:0000256" key="7">
    <source>
        <dbReference type="ARBA" id="ARBA00022768"/>
    </source>
</evidence>
<dbReference type="InterPro" id="IPR017871">
    <property type="entry name" value="ABC_transporter-like_CS"/>
</dbReference>
<dbReference type="FunFam" id="3.40.50.300:FF:000193">
    <property type="entry name" value="Probable Elongation factor 3"/>
    <property type="match status" value="1"/>
</dbReference>
<dbReference type="PANTHER" id="PTHR19211:SF5">
    <property type="entry name" value="ELONGATION FACTOR 3A-RELATED"/>
    <property type="match status" value="1"/>
</dbReference>
<keyword evidence="9" id="KW-0067">ATP-binding</keyword>
<dbReference type="PROSITE" id="PS00211">
    <property type="entry name" value="ABC_TRANSPORTER_1"/>
    <property type="match status" value="2"/>
</dbReference>
<dbReference type="Gene3D" id="1.25.10.10">
    <property type="entry name" value="Leucine-rich Repeat Variant"/>
    <property type="match status" value="1"/>
</dbReference>
<evidence type="ECO:0000256" key="11">
    <source>
        <dbReference type="ARBA" id="ARBA00022917"/>
    </source>
</evidence>
<evidence type="ECO:0000256" key="4">
    <source>
        <dbReference type="ARBA" id="ARBA00022490"/>
    </source>
</evidence>
<dbReference type="CDD" id="cd03221">
    <property type="entry name" value="ABCF_EF-3"/>
    <property type="match status" value="1"/>
</dbReference>
<evidence type="ECO:0000256" key="5">
    <source>
        <dbReference type="ARBA" id="ARBA00022737"/>
    </source>
</evidence>
<dbReference type="Gene3D" id="3.40.50.300">
    <property type="entry name" value="P-loop containing nucleotide triphosphate hydrolases"/>
    <property type="match status" value="2"/>
</dbReference>
<dbReference type="SMART" id="SM00382">
    <property type="entry name" value="AAA"/>
    <property type="match status" value="2"/>
</dbReference>
<evidence type="ECO:0000256" key="14">
    <source>
        <dbReference type="ARBA" id="ARBA00050045"/>
    </source>
</evidence>
<evidence type="ECO:0000256" key="1">
    <source>
        <dbReference type="ARBA" id="ARBA00004496"/>
    </source>
</evidence>
<evidence type="ECO:0000259" key="17">
    <source>
        <dbReference type="PROSITE" id="PS50893"/>
    </source>
</evidence>
<dbReference type="FunFam" id="2.40.50.990:FF:000002">
    <property type="entry name" value="mRNA export factor elf1"/>
    <property type="match status" value="1"/>
</dbReference>
<evidence type="ECO:0000256" key="9">
    <source>
        <dbReference type="ARBA" id="ARBA00022840"/>
    </source>
</evidence>
<dbReference type="InterPro" id="IPR000953">
    <property type="entry name" value="Chromo/chromo_shadow_dom"/>
</dbReference>
<protein>
    <recommendedName>
        <fullName evidence="13">Elongation factor 3</fullName>
    </recommendedName>
    <alternativeName>
        <fullName evidence="14">Eukaryotic elongation factor 3</fullName>
    </alternativeName>
</protein>
<dbReference type="InterPro" id="IPR047036">
    <property type="entry name" value="EF3_4HB_sf"/>
</dbReference>
<dbReference type="PROSITE" id="PS50013">
    <property type="entry name" value="CHROMO_2"/>
    <property type="match status" value="1"/>
</dbReference>
<comment type="caution">
    <text evidence="18">The sequence shown here is derived from an EMBL/GenBank/DDBJ whole genome shotgun (WGS) entry which is preliminary data.</text>
</comment>
<keyword evidence="19" id="KW-1185">Reference proteome</keyword>
<dbReference type="InterPro" id="IPR003439">
    <property type="entry name" value="ABC_transporter-like_ATP-bd"/>
</dbReference>
<keyword evidence="11" id="KW-0648">Protein biosynthesis</keyword>
<comment type="similarity">
    <text evidence="3">Belongs to the ABC transporter superfamily. ABCF family. EF3 subfamily.</text>
</comment>
<dbReference type="PANTHER" id="PTHR19211">
    <property type="entry name" value="ATP-BINDING TRANSPORT PROTEIN-RELATED"/>
    <property type="match status" value="1"/>
</dbReference>
<dbReference type="InterPro" id="IPR003593">
    <property type="entry name" value="AAA+_ATPase"/>
</dbReference>
<evidence type="ECO:0000259" key="16">
    <source>
        <dbReference type="PROSITE" id="PS50013"/>
    </source>
</evidence>
<evidence type="ECO:0000256" key="2">
    <source>
        <dbReference type="ARBA" id="ARBA00004815"/>
    </source>
</evidence>
<keyword evidence="10" id="KW-0694">RNA-binding</keyword>
<dbReference type="InterPro" id="IPR050611">
    <property type="entry name" value="ABCF"/>
</dbReference>
<dbReference type="GO" id="GO:0005524">
    <property type="term" value="F:ATP binding"/>
    <property type="evidence" value="ECO:0007669"/>
    <property type="project" value="UniProtKB-KW"/>
</dbReference>
<keyword evidence="7" id="KW-0251">Elongation factor</keyword>
<dbReference type="Pfam" id="PF24987">
    <property type="entry name" value="HEAT_EF3_N"/>
    <property type="match status" value="1"/>
</dbReference>
<comment type="pathway">
    <text evidence="2">Protein biosynthesis; polypeptide chain elongation.</text>
</comment>
<gene>
    <name evidence="18" type="ORF">Agub_g3359</name>
</gene>
<dbReference type="CDD" id="cd18626">
    <property type="entry name" value="CD_eEF3"/>
    <property type="match status" value="1"/>
</dbReference>
<evidence type="ECO:0000313" key="18">
    <source>
        <dbReference type="EMBL" id="GFR42452.1"/>
    </source>
</evidence>
<dbReference type="InterPro" id="IPR027417">
    <property type="entry name" value="P-loop_NTPase"/>
</dbReference>
<dbReference type="InterPro" id="IPR011989">
    <property type="entry name" value="ARM-like"/>
</dbReference>